<proteinExistence type="predicted"/>
<reference evidence="2" key="1">
    <citation type="submission" date="2020-08" db="EMBL/GenBank/DDBJ databases">
        <authorList>
            <person name="Cejkova D."/>
            <person name="Kubasova T."/>
            <person name="Jahodarova E."/>
            <person name="Rychlik I."/>
        </authorList>
    </citation>
    <scope>NUCLEOTIDE SEQUENCE</scope>
    <source>
        <strain evidence="2">An836</strain>
    </source>
</reference>
<reference evidence="2" key="2">
    <citation type="journal article" date="2021" name="Sci. Rep.">
        <title>The distribution of antibiotic resistance genes in chicken gut microbiota commensals.</title>
        <authorList>
            <person name="Juricova H."/>
            <person name="Matiasovicova J."/>
            <person name="Kubasova T."/>
            <person name="Cejkova D."/>
            <person name="Rychlik I."/>
        </authorList>
    </citation>
    <scope>NUCLEOTIDE SEQUENCE</scope>
    <source>
        <strain evidence="2">An836</strain>
    </source>
</reference>
<dbReference type="InterPro" id="IPR009057">
    <property type="entry name" value="Homeodomain-like_sf"/>
</dbReference>
<gene>
    <name evidence="2" type="ORF">H7U32_08585</name>
</gene>
<feature type="non-terminal residue" evidence="2">
    <location>
        <position position="186"/>
    </location>
</feature>
<keyword evidence="3" id="KW-1185">Reference proteome</keyword>
<feature type="compositionally biased region" description="Basic and acidic residues" evidence="1">
    <location>
        <begin position="137"/>
        <end position="149"/>
    </location>
</feature>
<sequence>MRRTIAVPGHPSEAGLANWVSRGPRYSGRRRVPYTLDARAGAARRVIAGESRAAVAGDAGCSPTGAGRWAEAFEGEGIGGLMARERDVRVARPDDGCDDPAEPRRRMAELRLENAVTRETIGIPKAGDPRPVPEGPANREKTRAVERVRGGSGLAAAPGAAGPGRGAYHCQRAAMEAGGRHAVPRG</sequence>
<organism evidence="2 3">
    <name type="scientific">Bifidobacterium pullorum subsp. saeculare</name>
    <dbReference type="NCBI Taxonomy" id="78257"/>
    <lineage>
        <taxon>Bacteria</taxon>
        <taxon>Bacillati</taxon>
        <taxon>Actinomycetota</taxon>
        <taxon>Actinomycetes</taxon>
        <taxon>Bifidobacteriales</taxon>
        <taxon>Bifidobacteriaceae</taxon>
        <taxon>Bifidobacterium</taxon>
    </lineage>
</organism>
<name>A0A938WWT8_9BIFI</name>
<feature type="region of interest" description="Disordered" evidence="1">
    <location>
        <begin position="122"/>
        <end position="166"/>
    </location>
</feature>
<dbReference type="AlphaFoldDB" id="A0A938WWT8"/>
<evidence type="ECO:0000313" key="2">
    <source>
        <dbReference type="EMBL" id="MBM6700345.1"/>
    </source>
</evidence>
<accession>A0A938WWT8</accession>
<dbReference type="EMBL" id="JACLYU010000025">
    <property type="protein sequence ID" value="MBM6700345.1"/>
    <property type="molecule type" value="Genomic_DNA"/>
</dbReference>
<dbReference type="SUPFAM" id="SSF46689">
    <property type="entry name" value="Homeodomain-like"/>
    <property type="match status" value="1"/>
</dbReference>
<protein>
    <submittedName>
        <fullName evidence="2">IS3 family transposase</fullName>
    </submittedName>
</protein>
<evidence type="ECO:0000256" key="1">
    <source>
        <dbReference type="SAM" id="MobiDB-lite"/>
    </source>
</evidence>
<evidence type="ECO:0000313" key="3">
    <source>
        <dbReference type="Proteomes" id="UP000718821"/>
    </source>
</evidence>
<dbReference type="Proteomes" id="UP000718821">
    <property type="component" value="Unassembled WGS sequence"/>
</dbReference>
<comment type="caution">
    <text evidence="2">The sequence shown here is derived from an EMBL/GenBank/DDBJ whole genome shotgun (WGS) entry which is preliminary data.</text>
</comment>